<protein>
    <submittedName>
        <fullName evidence="1">Uncharacterized protein</fullName>
    </submittedName>
</protein>
<organism evidence="1">
    <name type="scientific">viral metagenome</name>
    <dbReference type="NCBI Taxonomy" id="1070528"/>
    <lineage>
        <taxon>unclassified sequences</taxon>
        <taxon>metagenomes</taxon>
        <taxon>organismal metagenomes</taxon>
    </lineage>
</organism>
<sequence>MNVIEMIMHTKPYINSVLQFGQVLFLKTHPAMQCIQNVCPQYPFLNLANGTICV</sequence>
<dbReference type="EMBL" id="MN740138">
    <property type="protein sequence ID" value="QHT89292.1"/>
    <property type="molecule type" value="Genomic_DNA"/>
</dbReference>
<accession>A0A6C0I905</accession>
<name>A0A6C0I905_9ZZZZ</name>
<evidence type="ECO:0000313" key="1">
    <source>
        <dbReference type="EMBL" id="QHT89292.1"/>
    </source>
</evidence>
<dbReference type="AlphaFoldDB" id="A0A6C0I905"/>
<reference evidence="1" key="1">
    <citation type="journal article" date="2020" name="Nature">
        <title>Giant virus diversity and host interactions through global metagenomics.</title>
        <authorList>
            <person name="Schulz F."/>
            <person name="Roux S."/>
            <person name="Paez-Espino D."/>
            <person name="Jungbluth S."/>
            <person name="Walsh D.A."/>
            <person name="Denef V.J."/>
            <person name="McMahon K.D."/>
            <person name="Konstantinidis K.T."/>
            <person name="Eloe-Fadrosh E.A."/>
            <person name="Kyrpides N.C."/>
            <person name="Woyke T."/>
        </authorList>
    </citation>
    <scope>NUCLEOTIDE SEQUENCE</scope>
    <source>
        <strain evidence="1">GVMAG-M-3300023184-53</strain>
    </source>
</reference>
<proteinExistence type="predicted"/>